<dbReference type="PANTHER" id="PTHR16465:SF0">
    <property type="entry name" value="ZINC FINGER MATRIN-TYPE PROTEIN 5"/>
    <property type="match status" value="1"/>
</dbReference>
<dbReference type="SUPFAM" id="SSF57667">
    <property type="entry name" value="beta-beta-alpha zinc fingers"/>
    <property type="match status" value="1"/>
</dbReference>
<evidence type="ECO:0000256" key="4">
    <source>
        <dbReference type="SAM" id="MobiDB-lite"/>
    </source>
</evidence>
<reference evidence="6 7" key="1">
    <citation type="submission" date="2012-04" db="EMBL/GenBank/DDBJ databases">
        <title>The Genome Sequence of Saprolegnia declina VS20.</title>
        <authorList>
            <consortium name="The Broad Institute Genome Sequencing Platform"/>
            <person name="Russ C."/>
            <person name="Nusbaum C."/>
            <person name="Tyler B."/>
            <person name="van West P."/>
            <person name="Dieguez-Uribeondo J."/>
            <person name="de Bruijn I."/>
            <person name="Tripathy S."/>
            <person name="Jiang R."/>
            <person name="Young S.K."/>
            <person name="Zeng Q."/>
            <person name="Gargeya S."/>
            <person name="Fitzgerald M."/>
            <person name="Haas B."/>
            <person name="Abouelleil A."/>
            <person name="Alvarado L."/>
            <person name="Arachchi H.M."/>
            <person name="Berlin A."/>
            <person name="Chapman S.B."/>
            <person name="Goldberg J."/>
            <person name="Griggs A."/>
            <person name="Gujja S."/>
            <person name="Hansen M."/>
            <person name="Howarth C."/>
            <person name="Imamovic A."/>
            <person name="Larimer J."/>
            <person name="McCowen C."/>
            <person name="Montmayeur A."/>
            <person name="Murphy C."/>
            <person name="Neiman D."/>
            <person name="Pearson M."/>
            <person name="Priest M."/>
            <person name="Roberts A."/>
            <person name="Saif S."/>
            <person name="Shea T."/>
            <person name="Sisk P."/>
            <person name="Sykes S."/>
            <person name="Wortman J."/>
            <person name="Nusbaum C."/>
            <person name="Birren B."/>
        </authorList>
    </citation>
    <scope>NUCLEOTIDE SEQUENCE [LARGE SCALE GENOMIC DNA]</scope>
    <source>
        <strain evidence="6 7">VS20</strain>
    </source>
</reference>
<dbReference type="GeneID" id="19950303"/>
<dbReference type="GO" id="GO:0005689">
    <property type="term" value="C:U12-type spliceosomal complex"/>
    <property type="evidence" value="ECO:0007669"/>
    <property type="project" value="TreeGrafter"/>
</dbReference>
<dbReference type="AlphaFoldDB" id="T0RSE6"/>
<gene>
    <name evidence="6" type="ORF">SDRG_09576</name>
</gene>
<dbReference type="EMBL" id="JH767161">
    <property type="protein sequence ID" value="EQC33057.1"/>
    <property type="molecule type" value="Genomic_DNA"/>
</dbReference>
<protein>
    <recommendedName>
        <fullName evidence="5">U1-type domain-containing protein</fullName>
    </recommendedName>
</protein>
<evidence type="ECO:0000313" key="7">
    <source>
        <dbReference type="Proteomes" id="UP000030762"/>
    </source>
</evidence>
<dbReference type="STRING" id="1156394.T0RSE6"/>
<dbReference type="InterPro" id="IPR013085">
    <property type="entry name" value="U1-CZ_Znf_C2H2"/>
</dbReference>
<sequence>MGKETYVCAYCNKSFTDSHEARKKHLSGRAHKANVKLWYDAVDTGAARTDGQWTHAGPASTDLSLPPSLRPPPPTAFAILPAEWGS</sequence>
<keyword evidence="1" id="KW-0479">Metal-binding</keyword>
<evidence type="ECO:0000313" key="6">
    <source>
        <dbReference type="EMBL" id="EQC33057.1"/>
    </source>
</evidence>
<keyword evidence="7" id="KW-1185">Reference proteome</keyword>
<feature type="region of interest" description="Disordered" evidence="4">
    <location>
        <begin position="50"/>
        <end position="72"/>
    </location>
</feature>
<proteinExistence type="predicted"/>
<dbReference type="GO" id="GO:0003676">
    <property type="term" value="F:nucleic acid binding"/>
    <property type="evidence" value="ECO:0007669"/>
    <property type="project" value="InterPro"/>
</dbReference>
<dbReference type="eggNOG" id="ENOG502SZ0Y">
    <property type="taxonomic scope" value="Eukaryota"/>
</dbReference>
<keyword evidence="3" id="KW-0862">Zinc</keyword>
<accession>T0RSE6</accession>
<evidence type="ECO:0000259" key="5">
    <source>
        <dbReference type="SMART" id="SM00451"/>
    </source>
</evidence>
<dbReference type="Proteomes" id="UP000030762">
    <property type="component" value="Unassembled WGS sequence"/>
</dbReference>
<dbReference type="InterPro" id="IPR036236">
    <property type="entry name" value="Znf_C2H2_sf"/>
</dbReference>
<dbReference type="InParanoid" id="T0RSE6"/>
<evidence type="ECO:0000256" key="3">
    <source>
        <dbReference type="ARBA" id="ARBA00022833"/>
    </source>
</evidence>
<dbReference type="Gene3D" id="3.30.160.60">
    <property type="entry name" value="Classic Zinc Finger"/>
    <property type="match status" value="1"/>
</dbReference>
<dbReference type="RefSeq" id="XP_008613743.1">
    <property type="nucleotide sequence ID" value="XM_008615521.1"/>
</dbReference>
<dbReference type="InterPro" id="IPR003604">
    <property type="entry name" value="Matrin/U1-like-C_Znf_C2H2"/>
</dbReference>
<evidence type="ECO:0000256" key="1">
    <source>
        <dbReference type="ARBA" id="ARBA00022723"/>
    </source>
</evidence>
<feature type="domain" description="U1-type" evidence="5">
    <location>
        <begin position="3"/>
        <end position="38"/>
    </location>
</feature>
<dbReference type="OMA" id="ARTDGQW"/>
<dbReference type="OrthoDB" id="162746at2759"/>
<dbReference type="GO" id="GO:0008270">
    <property type="term" value="F:zinc ion binding"/>
    <property type="evidence" value="ECO:0007669"/>
    <property type="project" value="UniProtKB-KW"/>
</dbReference>
<name>T0RSE6_SAPDV</name>
<dbReference type="VEuPathDB" id="FungiDB:SDRG_09576"/>
<dbReference type="PANTHER" id="PTHR16465">
    <property type="entry name" value="NUCLEASE-RELATED"/>
    <property type="match status" value="1"/>
</dbReference>
<organism evidence="6 7">
    <name type="scientific">Saprolegnia diclina (strain VS20)</name>
    <dbReference type="NCBI Taxonomy" id="1156394"/>
    <lineage>
        <taxon>Eukaryota</taxon>
        <taxon>Sar</taxon>
        <taxon>Stramenopiles</taxon>
        <taxon>Oomycota</taxon>
        <taxon>Saprolegniomycetes</taxon>
        <taxon>Saprolegniales</taxon>
        <taxon>Saprolegniaceae</taxon>
        <taxon>Saprolegnia</taxon>
    </lineage>
</organism>
<dbReference type="SMART" id="SM00451">
    <property type="entry name" value="ZnF_U1"/>
    <property type="match status" value="1"/>
</dbReference>
<dbReference type="Pfam" id="PF06220">
    <property type="entry name" value="zf-U1"/>
    <property type="match status" value="1"/>
</dbReference>
<keyword evidence="2" id="KW-0863">Zinc-finger</keyword>
<evidence type="ECO:0000256" key="2">
    <source>
        <dbReference type="ARBA" id="ARBA00022771"/>
    </source>
</evidence>